<evidence type="ECO:0000256" key="1">
    <source>
        <dbReference type="SAM" id="MobiDB-lite"/>
    </source>
</evidence>
<feature type="compositionally biased region" description="Pro residues" evidence="1">
    <location>
        <begin position="199"/>
        <end position="208"/>
    </location>
</feature>
<evidence type="ECO:0000313" key="5">
    <source>
        <dbReference type="Proteomes" id="UP001497516"/>
    </source>
</evidence>
<dbReference type="SUPFAM" id="SSF53098">
    <property type="entry name" value="Ribonuclease H-like"/>
    <property type="match status" value="1"/>
</dbReference>
<proteinExistence type="predicted"/>
<evidence type="ECO:0008006" key="6">
    <source>
        <dbReference type="Google" id="ProtNLM"/>
    </source>
</evidence>
<dbReference type="Pfam" id="PF07727">
    <property type="entry name" value="RVT_2"/>
    <property type="match status" value="1"/>
</dbReference>
<organism evidence="4 5">
    <name type="scientific">Linum trigynum</name>
    <dbReference type="NCBI Taxonomy" id="586398"/>
    <lineage>
        <taxon>Eukaryota</taxon>
        <taxon>Viridiplantae</taxon>
        <taxon>Streptophyta</taxon>
        <taxon>Embryophyta</taxon>
        <taxon>Tracheophyta</taxon>
        <taxon>Spermatophyta</taxon>
        <taxon>Magnoliopsida</taxon>
        <taxon>eudicotyledons</taxon>
        <taxon>Gunneridae</taxon>
        <taxon>Pentapetalae</taxon>
        <taxon>rosids</taxon>
        <taxon>fabids</taxon>
        <taxon>Malpighiales</taxon>
        <taxon>Linaceae</taxon>
        <taxon>Linum</taxon>
    </lineage>
</organism>
<feature type="domain" description="Reverse transcriptase Ty1/copia-type" evidence="2">
    <location>
        <begin position="318"/>
        <end position="558"/>
    </location>
</feature>
<feature type="region of interest" description="Disordered" evidence="1">
    <location>
        <begin position="193"/>
        <end position="232"/>
    </location>
</feature>
<dbReference type="AlphaFoldDB" id="A0AAV2FWM8"/>
<dbReference type="InterPro" id="IPR012337">
    <property type="entry name" value="RNaseH-like_sf"/>
</dbReference>
<dbReference type="Gene3D" id="3.30.420.10">
    <property type="entry name" value="Ribonuclease H-like superfamily/Ribonuclease H"/>
    <property type="match status" value="1"/>
</dbReference>
<dbReference type="EMBL" id="OZ034820">
    <property type="protein sequence ID" value="CAL1401965.1"/>
    <property type="molecule type" value="Genomic_DNA"/>
</dbReference>
<dbReference type="InterPro" id="IPR013103">
    <property type="entry name" value="RVT_2"/>
</dbReference>
<dbReference type="PANTHER" id="PTHR11439:SF494">
    <property type="entry name" value="CYSTEINE-RICH RLK (RECEPTOR-LIKE PROTEIN KINASE) 8"/>
    <property type="match status" value="1"/>
</dbReference>
<dbReference type="Proteomes" id="UP001497516">
    <property type="component" value="Chromosome 7"/>
</dbReference>
<reference evidence="4 5" key="1">
    <citation type="submission" date="2024-04" db="EMBL/GenBank/DDBJ databases">
        <authorList>
            <person name="Fracassetti M."/>
        </authorList>
    </citation>
    <scope>NUCLEOTIDE SEQUENCE [LARGE SCALE GENOMIC DNA]</scope>
</reference>
<name>A0AAV2FWM8_9ROSI</name>
<evidence type="ECO:0000259" key="2">
    <source>
        <dbReference type="Pfam" id="PF07727"/>
    </source>
</evidence>
<sequence length="802" mass="90493">MSCVETPQQNSRVERKHQHILNVARSLKFQSGLPLKFWSDFILHDVYLINRLPTIPLKNKTPYEILYGSPPDLSNLKVFGCLCYASTLGHNRTKFSPRAKQCVFLGFQPGIKGYKLFDLLDQKVFYSRDVVFHENIIPCLDQNPPSTSSNPTHNVPTIHTQPDPIPAIFNPQPHSNITNPVQTTPIPVTPEPEISFSPIPEPTSPIPASPSTSSPSPPIAAVPHSPSTNVPIALRKPTRVPVKPVRYNDYVMHASSSHIDKYTYPLAACLSYDQLSYGYKKYVFAVETTVIPTTFEEAVKYKCWRDAMNAELRALAANHTWDVVNCPPGKRPIGNKWVFTIKFNPDGSIERYKARLVAKGFTQIYGVDFLDTYSPVAKLNSVKTLLAIASAKDWALHQLDVSNAFLHGDLEEEVYMDLPPGISDSGQVCRLRKSLYGLKQASRQWFAKLTSALLSFGYTQSNSDYSMFIHHSNSSGTSVLLVYVDDIIIAGDDVHSITALKQFLHSQFKIRDLGNLHYFLGLEIARSKGGMHICQKKYCIDLLKDTGYADSKPVITPINMKTRLSSDDGPLLGKDEGTLFRKIIGRLHYLTITRPDLTFAVQQLCQYQAAPTSNHLQLAYRILKYLKNAPGQGLFYPSKSDLQLRGYSDSDWASCPDTRRSTTGYCVSLGRSLIIWKSKKQGTVSRSSSEAEYRALAQLTCEVVWVKRLLHELHIEHPRPVEVYCDNRSAIYIAENPVFHERTKHIEVDCHVVRQFLQSKLIHLSHLETENQVADMFTKGLSRHRLLYLLSKLNIHNMYVSA</sequence>
<evidence type="ECO:0000313" key="4">
    <source>
        <dbReference type="EMBL" id="CAL1401965.1"/>
    </source>
</evidence>
<accession>A0AAV2FWM8</accession>
<dbReference type="InterPro" id="IPR043502">
    <property type="entry name" value="DNA/RNA_pol_sf"/>
</dbReference>
<dbReference type="Pfam" id="PF25597">
    <property type="entry name" value="SH3_retrovirus"/>
    <property type="match status" value="1"/>
</dbReference>
<dbReference type="CDD" id="cd09272">
    <property type="entry name" value="RNase_HI_RT_Ty1"/>
    <property type="match status" value="1"/>
</dbReference>
<gene>
    <name evidence="4" type="ORF">LTRI10_LOCUS41999</name>
</gene>
<feature type="domain" description="Retroviral polymerase SH3-like" evidence="3">
    <location>
        <begin position="81"/>
        <end position="138"/>
    </location>
</feature>
<dbReference type="SUPFAM" id="SSF56672">
    <property type="entry name" value="DNA/RNA polymerases"/>
    <property type="match status" value="1"/>
</dbReference>
<dbReference type="InterPro" id="IPR036397">
    <property type="entry name" value="RNaseH_sf"/>
</dbReference>
<protein>
    <recommendedName>
        <fullName evidence="6">Retrovirus-related Pol polyprotein from transposon TNT 1-94</fullName>
    </recommendedName>
</protein>
<keyword evidence="5" id="KW-1185">Reference proteome</keyword>
<evidence type="ECO:0000259" key="3">
    <source>
        <dbReference type="Pfam" id="PF25597"/>
    </source>
</evidence>
<dbReference type="GO" id="GO:0003676">
    <property type="term" value="F:nucleic acid binding"/>
    <property type="evidence" value="ECO:0007669"/>
    <property type="project" value="InterPro"/>
</dbReference>
<dbReference type="PANTHER" id="PTHR11439">
    <property type="entry name" value="GAG-POL-RELATED RETROTRANSPOSON"/>
    <property type="match status" value="1"/>
</dbReference>
<dbReference type="InterPro" id="IPR057670">
    <property type="entry name" value="SH3_retrovirus"/>
</dbReference>